<keyword evidence="3" id="KW-1185">Reference proteome</keyword>
<dbReference type="InterPro" id="IPR000801">
    <property type="entry name" value="Esterase-like"/>
</dbReference>
<name>A0A418XSC2_9BURK</name>
<dbReference type="Pfam" id="PF00756">
    <property type="entry name" value="Esterase"/>
    <property type="match status" value="1"/>
</dbReference>
<organism evidence="2 3">
    <name type="scientific">Massilia cavernae</name>
    <dbReference type="NCBI Taxonomy" id="2320864"/>
    <lineage>
        <taxon>Bacteria</taxon>
        <taxon>Pseudomonadati</taxon>
        <taxon>Pseudomonadota</taxon>
        <taxon>Betaproteobacteria</taxon>
        <taxon>Burkholderiales</taxon>
        <taxon>Oxalobacteraceae</taxon>
        <taxon>Telluria group</taxon>
        <taxon>Massilia</taxon>
    </lineage>
</organism>
<dbReference type="Gene3D" id="3.40.50.1820">
    <property type="entry name" value="alpha/beta hydrolase"/>
    <property type="match status" value="1"/>
</dbReference>
<evidence type="ECO:0000313" key="3">
    <source>
        <dbReference type="Proteomes" id="UP000284006"/>
    </source>
</evidence>
<gene>
    <name evidence="2" type="ORF">D3872_13170</name>
</gene>
<keyword evidence="1" id="KW-0732">Signal</keyword>
<keyword evidence="2" id="KW-0378">Hydrolase</keyword>
<dbReference type="InterPro" id="IPR050583">
    <property type="entry name" value="Mycobacterial_A85_antigen"/>
</dbReference>
<feature type="signal peptide" evidence="1">
    <location>
        <begin position="1"/>
        <end position="27"/>
    </location>
</feature>
<sequence>MPSIIKPVQRIRFGLLIAAFGAAAASAADIKPAAAVRPSTALPGVSVLPVKLDIPGLDRKRQLRLYLPPGYATSGKRYPVLYMHDGQNLFDNATSYASEWKVDETLDALAKEGKLELIVVGIDNGEQKRMTELNAWSSERFGQAEGKQYMDFIVKVVKPTIDKEYRTLPDRANTAVMGSSMGGLISHYAINEYPDVFSKAGVFSPAYWTAVPVFDFVNAKPAPKDARVYMLMGSEEGESMVPDAERMAALLVKTGHPTSNLSMKVVPGAKHNEGFWSGEFRDAVLWMFKPGSVQTVSAKQ</sequence>
<evidence type="ECO:0000313" key="2">
    <source>
        <dbReference type="EMBL" id="RJG15467.1"/>
    </source>
</evidence>
<accession>A0A418XSC2</accession>
<dbReference type="SUPFAM" id="SSF53474">
    <property type="entry name" value="alpha/beta-Hydrolases"/>
    <property type="match status" value="1"/>
</dbReference>
<evidence type="ECO:0000256" key="1">
    <source>
        <dbReference type="SAM" id="SignalP"/>
    </source>
</evidence>
<dbReference type="EMBL" id="QYUP01000117">
    <property type="protein sequence ID" value="RJG15467.1"/>
    <property type="molecule type" value="Genomic_DNA"/>
</dbReference>
<dbReference type="InterPro" id="IPR029058">
    <property type="entry name" value="AB_hydrolase_fold"/>
</dbReference>
<dbReference type="GO" id="GO:0016787">
    <property type="term" value="F:hydrolase activity"/>
    <property type="evidence" value="ECO:0007669"/>
    <property type="project" value="UniProtKB-KW"/>
</dbReference>
<dbReference type="Proteomes" id="UP000284006">
    <property type="component" value="Unassembled WGS sequence"/>
</dbReference>
<dbReference type="PANTHER" id="PTHR48098:SF6">
    <property type="entry name" value="FERRI-BACILLIBACTIN ESTERASE BESA"/>
    <property type="match status" value="1"/>
</dbReference>
<feature type="chain" id="PRO_5019563931" evidence="1">
    <location>
        <begin position="28"/>
        <end position="300"/>
    </location>
</feature>
<dbReference type="AlphaFoldDB" id="A0A418XSC2"/>
<proteinExistence type="predicted"/>
<dbReference type="RefSeq" id="WP_119811198.1">
    <property type="nucleotide sequence ID" value="NZ_QYUP01000117.1"/>
</dbReference>
<reference evidence="2 3" key="1">
    <citation type="submission" date="2018-09" db="EMBL/GenBank/DDBJ databases">
        <authorList>
            <person name="Zhu H."/>
        </authorList>
    </citation>
    <scope>NUCLEOTIDE SEQUENCE [LARGE SCALE GENOMIC DNA]</scope>
    <source>
        <strain evidence="2 3">K1S02-61</strain>
    </source>
</reference>
<comment type="caution">
    <text evidence="2">The sequence shown here is derived from an EMBL/GenBank/DDBJ whole genome shotgun (WGS) entry which is preliminary data.</text>
</comment>
<dbReference type="OrthoDB" id="49490at2"/>
<dbReference type="PANTHER" id="PTHR48098">
    <property type="entry name" value="ENTEROCHELIN ESTERASE-RELATED"/>
    <property type="match status" value="1"/>
</dbReference>
<protein>
    <submittedName>
        <fullName evidence="2">Alpha/beta hydrolase</fullName>
    </submittedName>
</protein>